<name>A0A183PDJ3_9TREM</name>
<feature type="region of interest" description="Disordered" evidence="1">
    <location>
        <begin position="145"/>
        <end position="192"/>
    </location>
</feature>
<protein>
    <submittedName>
        <fullName evidence="2">Uncharacterized protein</fullName>
    </submittedName>
</protein>
<proteinExistence type="predicted"/>
<gene>
    <name evidence="2" type="ORF">SMTD_LOCUS12429</name>
</gene>
<dbReference type="AlphaFoldDB" id="A0A183PDJ3"/>
<evidence type="ECO:0000313" key="2">
    <source>
        <dbReference type="EMBL" id="VDP60915.1"/>
    </source>
</evidence>
<dbReference type="EMBL" id="UZAL01032435">
    <property type="protein sequence ID" value="VDP60915.1"/>
    <property type="molecule type" value="Genomic_DNA"/>
</dbReference>
<keyword evidence="3" id="KW-1185">Reference proteome</keyword>
<reference evidence="2 3" key="1">
    <citation type="submission" date="2018-11" db="EMBL/GenBank/DDBJ databases">
        <authorList>
            <consortium name="Pathogen Informatics"/>
        </authorList>
    </citation>
    <scope>NUCLEOTIDE SEQUENCE [LARGE SCALE GENOMIC DNA]</scope>
    <source>
        <strain>Denwood</strain>
        <strain evidence="3">Zambia</strain>
    </source>
</reference>
<dbReference type="Proteomes" id="UP000269396">
    <property type="component" value="Unassembled WGS sequence"/>
</dbReference>
<evidence type="ECO:0000313" key="3">
    <source>
        <dbReference type="Proteomes" id="UP000269396"/>
    </source>
</evidence>
<organism evidence="2 3">
    <name type="scientific">Schistosoma mattheei</name>
    <dbReference type="NCBI Taxonomy" id="31246"/>
    <lineage>
        <taxon>Eukaryota</taxon>
        <taxon>Metazoa</taxon>
        <taxon>Spiralia</taxon>
        <taxon>Lophotrochozoa</taxon>
        <taxon>Platyhelminthes</taxon>
        <taxon>Trematoda</taxon>
        <taxon>Digenea</taxon>
        <taxon>Strigeidida</taxon>
        <taxon>Schistosomatoidea</taxon>
        <taxon>Schistosomatidae</taxon>
        <taxon>Schistosoma</taxon>
    </lineage>
</organism>
<sequence length="207" mass="23556">MEISKITTQTTSAPVCLNIHKGKSKILRYNTACNNPITLHGEDLEGVKTFTYLDSIIDQHSESDADVKARISKARAACLQLKNIWNSKQLSTNTKLSTQNTLDLLARHYQQQPTLGENKPDSSAGTNQEEALGLDRTHIEITQLRHKASPHLDFSRPKEKWKTKEHITSRNEARHEKNEQQLDRSGKEGPEQNGLENAIWWLMLHLE</sequence>
<dbReference type="PANTHER" id="PTHR47027:SF25">
    <property type="entry name" value="REVERSE TRANSCRIPTASE DOMAIN-CONTAINING PROTEIN"/>
    <property type="match status" value="1"/>
</dbReference>
<feature type="compositionally biased region" description="Basic and acidic residues" evidence="1">
    <location>
        <begin position="153"/>
        <end position="190"/>
    </location>
</feature>
<dbReference type="PANTHER" id="PTHR47027">
    <property type="entry name" value="REVERSE TRANSCRIPTASE DOMAIN-CONTAINING PROTEIN"/>
    <property type="match status" value="1"/>
</dbReference>
<dbReference type="STRING" id="31246.A0A183PDJ3"/>
<evidence type="ECO:0000256" key="1">
    <source>
        <dbReference type="SAM" id="MobiDB-lite"/>
    </source>
</evidence>
<accession>A0A183PDJ3</accession>